<organism evidence="1 2">
    <name type="scientific">Rhizobium ruizarguesonis</name>
    <dbReference type="NCBI Taxonomy" id="2081791"/>
    <lineage>
        <taxon>Bacteria</taxon>
        <taxon>Pseudomonadati</taxon>
        <taxon>Pseudomonadota</taxon>
        <taxon>Alphaproteobacteria</taxon>
        <taxon>Hyphomicrobiales</taxon>
        <taxon>Rhizobiaceae</taxon>
        <taxon>Rhizobium/Agrobacterium group</taxon>
        <taxon>Rhizobium</taxon>
    </lineage>
</organism>
<sequence length="84" mass="9354">MLIFWDGSGVCRVAKRLEDGEFHWPRVQDGAMHLTAAQFSVLFAGLDWKCVTVPSDNLARPIEGHDRPAPMDLVFQSLGNVLCI</sequence>
<evidence type="ECO:0000313" key="1">
    <source>
        <dbReference type="EMBL" id="TAX69094.1"/>
    </source>
</evidence>
<dbReference type="EMBL" id="SIOX01000006">
    <property type="protein sequence ID" value="TAX69094.1"/>
    <property type="molecule type" value="Genomic_DNA"/>
</dbReference>
<dbReference type="Pfam" id="PF05717">
    <property type="entry name" value="TnpB_IS66"/>
    <property type="match status" value="1"/>
</dbReference>
<reference evidence="1 2" key="1">
    <citation type="submission" date="2019-02" db="EMBL/GenBank/DDBJ databases">
        <title>The genomic architecture of introgression among sibling species of bacteria.</title>
        <authorList>
            <person name="Cavassim M.I.A."/>
            <person name="Moeskjaer S."/>
            <person name="Moslemi C."/>
            <person name="Fields B."/>
            <person name="Bachmann A."/>
            <person name="Vilhjalmsson B."/>
            <person name="Schierup M.H."/>
            <person name="Young J.P.W."/>
            <person name="Andersen S.U."/>
        </authorList>
    </citation>
    <scope>NUCLEOTIDE SEQUENCE [LARGE SCALE GENOMIC DNA]</scope>
    <source>
        <strain evidence="1 2">SM141A</strain>
        <plasmid evidence="1">pSM141A_Rh07</plasmid>
    </source>
</reference>
<comment type="caution">
    <text evidence="1">The sequence shown here is derived from an EMBL/GenBank/DDBJ whole genome shotgun (WGS) entry which is preliminary data.</text>
</comment>
<evidence type="ECO:0000313" key="2">
    <source>
        <dbReference type="Proteomes" id="UP000291659"/>
    </source>
</evidence>
<name>A0ABY1X1M7_9HYPH</name>
<evidence type="ECO:0008006" key="3">
    <source>
        <dbReference type="Google" id="ProtNLM"/>
    </source>
</evidence>
<keyword evidence="1" id="KW-0614">Plasmid</keyword>
<gene>
    <name evidence="1" type="ORF">ELH98_29035</name>
</gene>
<dbReference type="InterPro" id="IPR008878">
    <property type="entry name" value="Transposase_IS66_Orf2"/>
</dbReference>
<geneLocation type="plasmid" evidence="1">
    <name>pSM141A_Rh07</name>
</geneLocation>
<accession>A0ABY1X1M7</accession>
<dbReference type="PANTHER" id="PTHR36455">
    <property type="match status" value="1"/>
</dbReference>
<protein>
    <recommendedName>
        <fullName evidence="3">Transposase</fullName>
    </recommendedName>
</protein>
<proteinExistence type="predicted"/>
<dbReference type="PANTHER" id="PTHR36455:SF1">
    <property type="entry name" value="BLR8292 PROTEIN"/>
    <property type="match status" value="1"/>
</dbReference>
<dbReference type="Proteomes" id="UP000291659">
    <property type="component" value="Unassembled WGS sequence"/>
</dbReference>
<keyword evidence="2" id="KW-1185">Reference proteome</keyword>